<dbReference type="Gene3D" id="1.10.530.10">
    <property type="match status" value="1"/>
</dbReference>
<keyword evidence="2" id="KW-1133">Transmembrane helix</keyword>
<feature type="domain" description="Phage tail lysozyme" evidence="3">
    <location>
        <begin position="64"/>
        <end position="196"/>
    </location>
</feature>
<name>A0A517D897_LIMRT</name>
<dbReference type="Proteomes" id="UP000316394">
    <property type="component" value="Plasmid unnamed"/>
</dbReference>
<evidence type="ECO:0000259" key="3">
    <source>
        <dbReference type="Pfam" id="PF18013"/>
    </source>
</evidence>
<dbReference type="Gene3D" id="3.90.1720.10">
    <property type="entry name" value="endopeptidase domain like (from Nostoc punctiforme)"/>
    <property type="match status" value="1"/>
</dbReference>
<feature type="transmembrane region" description="Helical" evidence="2">
    <location>
        <begin position="12"/>
        <end position="31"/>
    </location>
</feature>
<feature type="region of interest" description="Disordered" evidence="1">
    <location>
        <begin position="212"/>
        <end position="236"/>
    </location>
</feature>
<feature type="compositionally biased region" description="Low complexity" evidence="1">
    <location>
        <begin position="212"/>
        <end position="222"/>
    </location>
</feature>
<keyword evidence="2" id="KW-0812">Transmembrane</keyword>
<dbReference type="InterPro" id="IPR041219">
    <property type="entry name" value="Phage_lysozyme2"/>
</dbReference>
<dbReference type="InterPro" id="IPR038765">
    <property type="entry name" value="Papain-like_cys_pep_sf"/>
</dbReference>
<gene>
    <name evidence="4" type="ORF">FOD75_10795</name>
</gene>
<dbReference type="SUPFAM" id="SSF54001">
    <property type="entry name" value="Cysteine proteinases"/>
    <property type="match status" value="1"/>
</dbReference>
<geneLocation type="plasmid" evidence="4 5">
    <name>unnamed</name>
</geneLocation>
<protein>
    <recommendedName>
        <fullName evidence="3">Phage tail lysozyme domain-containing protein</fullName>
    </recommendedName>
</protein>
<evidence type="ECO:0000256" key="1">
    <source>
        <dbReference type="SAM" id="MobiDB-lite"/>
    </source>
</evidence>
<organism evidence="4 5">
    <name type="scientific">Limosilactobacillus reuteri</name>
    <name type="common">Lactobacillus reuteri</name>
    <dbReference type="NCBI Taxonomy" id="1598"/>
    <lineage>
        <taxon>Bacteria</taxon>
        <taxon>Bacillati</taxon>
        <taxon>Bacillota</taxon>
        <taxon>Bacilli</taxon>
        <taxon>Lactobacillales</taxon>
        <taxon>Lactobacillaceae</taxon>
        <taxon>Limosilactobacillus</taxon>
    </lineage>
</organism>
<sequence>MKWIKKHKLITTVLAIFLAIVIIVVVVIGGGTSDCGDESSGGSTSVAAGATGEWTQAGTTAYNTAKAIFDDWVRRGMNGAQAAGIVGNIGGAEDKSFTLDQKEIGGGTGGGLYQFTPYTKYLNDAKSDKSWSVVNQADVVQHLEPSTISTYFNKKHSSPEDAATDWMNLYERPSAKARANTNEARRSAARTAYDLFGGANVSGKDSLLGETGSAGTAGAAATQSDEDVCSSSASTASNSDMVKNATALIGYFTYSYSRPVLQATMSDTNSRDVSKAKKNGTTDCSGFVYLVCWLSGYDVPAGGWYTGSMYTDATGAHKYLQQVDEKDAKAGDIVVCGGANSAGAAGHTAILAEDWKGDQTQIINEGGAGGDGGVNKGTFISNFGSSLGHNQRIFCRPVKKAS</sequence>
<proteinExistence type="predicted"/>
<dbReference type="EMBL" id="CP041677">
    <property type="protein sequence ID" value="QDR73578.1"/>
    <property type="molecule type" value="Genomic_DNA"/>
</dbReference>
<accession>A0A517D897</accession>
<dbReference type="AlphaFoldDB" id="A0A517D897"/>
<evidence type="ECO:0000313" key="5">
    <source>
        <dbReference type="Proteomes" id="UP000316394"/>
    </source>
</evidence>
<dbReference type="RefSeq" id="WP_144227846.1">
    <property type="nucleotide sequence ID" value="NZ_CP041677.1"/>
</dbReference>
<evidence type="ECO:0000313" key="4">
    <source>
        <dbReference type="EMBL" id="QDR73578.1"/>
    </source>
</evidence>
<keyword evidence="4" id="KW-0614">Plasmid</keyword>
<dbReference type="Pfam" id="PF18013">
    <property type="entry name" value="Phage_lysozyme2"/>
    <property type="match status" value="1"/>
</dbReference>
<keyword evidence="2" id="KW-0472">Membrane</keyword>
<evidence type="ECO:0000256" key="2">
    <source>
        <dbReference type="SAM" id="Phobius"/>
    </source>
</evidence>
<reference evidence="4 5" key="1">
    <citation type="submission" date="2019-07" db="EMBL/GenBank/DDBJ databases">
        <title>Gastrointestinal microbiota of Peromyscus leucopus, the white-footed mouse.</title>
        <authorList>
            <person name="Milovic A."/>
            <person name="Bassam K."/>
            <person name="Barbour A.G."/>
        </authorList>
    </citation>
    <scope>NUCLEOTIDE SEQUENCE [LARGE SCALE GENOMIC DNA]</scope>
    <source>
        <strain evidence="4 5">LL7</strain>
        <plasmid evidence="4 5">unnamed</plasmid>
    </source>
</reference>